<feature type="region of interest" description="Disordered" evidence="1">
    <location>
        <begin position="67"/>
        <end position="89"/>
    </location>
</feature>
<organism evidence="2 4">
    <name type="scientific">Cucumis melo var. makuwa</name>
    <name type="common">Oriental melon</name>
    <dbReference type="NCBI Taxonomy" id="1194695"/>
    <lineage>
        <taxon>Eukaryota</taxon>
        <taxon>Viridiplantae</taxon>
        <taxon>Streptophyta</taxon>
        <taxon>Embryophyta</taxon>
        <taxon>Tracheophyta</taxon>
        <taxon>Spermatophyta</taxon>
        <taxon>Magnoliopsida</taxon>
        <taxon>eudicotyledons</taxon>
        <taxon>Gunneridae</taxon>
        <taxon>Pentapetalae</taxon>
        <taxon>rosids</taxon>
        <taxon>fabids</taxon>
        <taxon>Cucurbitales</taxon>
        <taxon>Cucurbitaceae</taxon>
        <taxon>Benincaseae</taxon>
        <taxon>Cucumis</taxon>
    </lineage>
</organism>
<dbReference type="Proteomes" id="UP000321393">
    <property type="component" value="Unassembled WGS sequence"/>
</dbReference>
<comment type="caution">
    <text evidence="2">The sequence shown here is derived from an EMBL/GenBank/DDBJ whole genome shotgun (WGS) entry which is preliminary data.</text>
</comment>
<reference evidence="4 5" key="1">
    <citation type="submission" date="2019-08" db="EMBL/GenBank/DDBJ databases">
        <title>Draft genome sequences of two oriental melons (Cucumis melo L. var makuwa).</title>
        <authorList>
            <person name="Kwon S.-Y."/>
        </authorList>
    </citation>
    <scope>NUCLEOTIDE SEQUENCE [LARGE SCALE GENOMIC DNA]</scope>
    <source>
        <strain evidence="5">cv. Chang Bougi</strain>
        <strain evidence="4">cv. SW 3</strain>
        <tissue evidence="2">Leaf</tissue>
    </source>
</reference>
<protein>
    <submittedName>
        <fullName evidence="2">(R)-mandelonitrile lyase 1-like</fullName>
    </submittedName>
</protein>
<dbReference type="GO" id="GO:0016829">
    <property type="term" value="F:lyase activity"/>
    <property type="evidence" value="ECO:0007669"/>
    <property type="project" value="UniProtKB-KW"/>
</dbReference>
<sequence length="146" mass="16699">MSRNSGELPMPPTVRRELPISPYVSCIVSEDIEDNKYQEVTMTSFSSSFYESDDLFEELDISPYTESFVGDTSDDSKPTHKTHGHSRNMELEKYVHKHGKVQSPSNEKFQFSNSIDVAVIDAFLVWCLRFADVPPEYIEIVLRVAL</sequence>
<dbReference type="EMBL" id="SSTD01013395">
    <property type="protein sequence ID" value="TYK06695.1"/>
    <property type="molecule type" value="Genomic_DNA"/>
</dbReference>
<evidence type="ECO:0000313" key="5">
    <source>
        <dbReference type="Proteomes" id="UP000321947"/>
    </source>
</evidence>
<keyword evidence="2" id="KW-0456">Lyase</keyword>
<dbReference type="Proteomes" id="UP000321947">
    <property type="component" value="Unassembled WGS sequence"/>
</dbReference>
<evidence type="ECO:0000313" key="2">
    <source>
        <dbReference type="EMBL" id="KAA0031912.1"/>
    </source>
</evidence>
<gene>
    <name evidence="3" type="ORF">E5676_scaffold453G001900</name>
    <name evidence="2" type="ORF">E6C27_scaffold7507G00050</name>
</gene>
<accession>A0A5A7SLE3</accession>
<evidence type="ECO:0000313" key="4">
    <source>
        <dbReference type="Proteomes" id="UP000321393"/>
    </source>
</evidence>
<name>A0A5A7SLE3_CUCMM</name>
<evidence type="ECO:0000313" key="3">
    <source>
        <dbReference type="EMBL" id="TYK06695.1"/>
    </source>
</evidence>
<evidence type="ECO:0000256" key="1">
    <source>
        <dbReference type="SAM" id="MobiDB-lite"/>
    </source>
</evidence>
<proteinExistence type="predicted"/>
<dbReference type="EMBL" id="SSTE01022094">
    <property type="protein sequence ID" value="KAA0031912.1"/>
    <property type="molecule type" value="Genomic_DNA"/>
</dbReference>
<dbReference type="AlphaFoldDB" id="A0A5A7SLE3"/>